<dbReference type="OrthoDB" id="5591804at2"/>
<comment type="caution">
    <text evidence="2">The sequence shown here is derived from an EMBL/GenBank/DDBJ whole genome shotgun (WGS) entry which is preliminary data.</text>
</comment>
<proteinExistence type="predicted"/>
<dbReference type="Proteomes" id="UP000283255">
    <property type="component" value="Unassembled WGS sequence"/>
</dbReference>
<gene>
    <name evidence="2" type="ORF">D1Z90_12850</name>
</gene>
<reference evidence="2 3" key="2">
    <citation type="submission" date="2019-01" db="EMBL/GenBank/DDBJ databases">
        <title>Motilimonas pumilus sp. nov., isolated from the gut of sea cucumber (Apostichopus japonicus).</title>
        <authorList>
            <person name="Wang F.-Q."/>
            <person name="Ren L.-H."/>
            <person name="Lin Y.-W."/>
            <person name="Sun G.-H."/>
            <person name="Du Z.-J."/>
            <person name="Zhao J.-X."/>
            <person name="Liu X.-J."/>
            <person name="Liu L.-J."/>
        </authorList>
    </citation>
    <scope>NUCLEOTIDE SEQUENCE [LARGE SCALE GENOMIC DNA]</scope>
    <source>
        <strain evidence="2 3">PLHSC7-2</strain>
    </source>
</reference>
<accession>A0A418YDD0</accession>
<organism evidence="2 3">
    <name type="scientific">Motilimonas pumila</name>
    <dbReference type="NCBI Taxonomy" id="2303987"/>
    <lineage>
        <taxon>Bacteria</taxon>
        <taxon>Pseudomonadati</taxon>
        <taxon>Pseudomonadota</taxon>
        <taxon>Gammaproteobacteria</taxon>
        <taxon>Alteromonadales</taxon>
        <taxon>Alteromonadales genera incertae sedis</taxon>
        <taxon>Motilimonas</taxon>
    </lineage>
</organism>
<name>A0A418YDD0_9GAMM</name>
<reference evidence="2 3" key="1">
    <citation type="submission" date="2018-09" db="EMBL/GenBank/DDBJ databases">
        <authorList>
            <person name="Wang F."/>
        </authorList>
    </citation>
    <scope>NUCLEOTIDE SEQUENCE [LARGE SCALE GENOMIC DNA]</scope>
    <source>
        <strain evidence="2 3">PLHSC7-2</strain>
    </source>
</reference>
<evidence type="ECO:0008006" key="4">
    <source>
        <dbReference type="Google" id="ProtNLM"/>
    </source>
</evidence>
<evidence type="ECO:0000313" key="2">
    <source>
        <dbReference type="EMBL" id="RJG42546.1"/>
    </source>
</evidence>
<feature type="chain" id="PRO_5019573083" description="Outer membrane protein beta-barrel domain-containing protein" evidence="1">
    <location>
        <begin position="19"/>
        <end position="180"/>
    </location>
</feature>
<protein>
    <recommendedName>
        <fullName evidence="4">Outer membrane protein beta-barrel domain-containing protein</fullName>
    </recommendedName>
</protein>
<feature type="signal peptide" evidence="1">
    <location>
        <begin position="1"/>
        <end position="18"/>
    </location>
</feature>
<dbReference type="AlphaFoldDB" id="A0A418YDD0"/>
<evidence type="ECO:0000256" key="1">
    <source>
        <dbReference type="SAM" id="SignalP"/>
    </source>
</evidence>
<evidence type="ECO:0000313" key="3">
    <source>
        <dbReference type="Proteomes" id="UP000283255"/>
    </source>
</evidence>
<dbReference type="EMBL" id="QZCH01000016">
    <property type="protein sequence ID" value="RJG42546.1"/>
    <property type="molecule type" value="Genomic_DNA"/>
</dbReference>
<keyword evidence="1" id="KW-0732">Signal</keyword>
<sequence length="180" mass="19962">MKAIISLFLVVVSGQAMADLPSVVKQVPEHQVSTQGYLDQNYWLDLPHATYQTLSQAFDDIYNKTFLSPQATPSAFKDSNLYDIVALPLFSAPTHGVQFEVFGQLYDESNAGYTNLNRDQAMYEFINNNQQISQSKEDLAVGFGLSFDMTDTVNLKTLYSTGQIPGYGSSQMSVGIEIAY</sequence>
<dbReference type="RefSeq" id="WP_119911172.1">
    <property type="nucleotide sequence ID" value="NZ_QZCH01000016.1"/>
</dbReference>
<keyword evidence="3" id="KW-1185">Reference proteome</keyword>